<dbReference type="AlphaFoldDB" id="A0ABD6CDH3"/>
<dbReference type="Proteomes" id="UP001597119">
    <property type="component" value="Unassembled WGS sequence"/>
</dbReference>
<accession>A0ABD6CDH3</accession>
<dbReference type="EMBL" id="JBHUDJ010000003">
    <property type="protein sequence ID" value="MFD1587419.1"/>
    <property type="molecule type" value="Genomic_DNA"/>
</dbReference>
<evidence type="ECO:0000313" key="1">
    <source>
        <dbReference type="EMBL" id="MFD1587419.1"/>
    </source>
</evidence>
<gene>
    <name evidence="1" type="ORF">ACFR9U_10520</name>
</gene>
<sequence length="60" mass="6556">MATESAEVSADGDGIERPPFRGCVFCYGAEMTYYGGSPTRESALRRRGLSDVLDAGRYFL</sequence>
<reference evidence="1 2" key="1">
    <citation type="journal article" date="2019" name="Int. J. Syst. Evol. Microbiol.">
        <title>The Global Catalogue of Microorganisms (GCM) 10K type strain sequencing project: providing services to taxonomists for standard genome sequencing and annotation.</title>
        <authorList>
            <consortium name="The Broad Institute Genomics Platform"/>
            <consortium name="The Broad Institute Genome Sequencing Center for Infectious Disease"/>
            <person name="Wu L."/>
            <person name="Ma J."/>
        </authorList>
    </citation>
    <scope>NUCLEOTIDE SEQUENCE [LARGE SCALE GENOMIC DNA]</scope>
    <source>
        <strain evidence="1 2">CGMCC 1.12125</strain>
    </source>
</reference>
<organism evidence="1 2">
    <name type="scientific">Halorientalis brevis</name>
    <dbReference type="NCBI Taxonomy" id="1126241"/>
    <lineage>
        <taxon>Archaea</taxon>
        <taxon>Methanobacteriati</taxon>
        <taxon>Methanobacteriota</taxon>
        <taxon>Stenosarchaea group</taxon>
        <taxon>Halobacteria</taxon>
        <taxon>Halobacteriales</taxon>
        <taxon>Haloarculaceae</taxon>
        <taxon>Halorientalis</taxon>
    </lineage>
</organism>
<evidence type="ECO:0000313" key="2">
    <source>
        <dbReference type="Proteomes" id="UP001597119"/>
    </source>
</evidence>
<keyword evidence="2" id="KW-1185">Reference proteome</keyword>
<name>A0ABD6CDH3_9EURY</name>
<proteinExistence type="predicted"/>
<dbReference type="RefSeq" id="WP_247373589.1">
    <property type="nucleotide sequence ID" value="NZ_JALLGV010000001.1"/>
</dbReference>
<protein>
    <submittedName>
        <fullName evidence="1">Uncharacterized protein</fullName>
    </submittedName>
</protein>
<comment type="caution">
    <text evidence="1">The sequence shown here is derived from an EMBL/GenBank/DDBJ whole genome shotgun (WGS) entry which is preliminary data.</text>
</comment>